<keyword evidence="1" id="KW-0732">Signal</keyword>
<proteinExistence type="predicted"/>
<protein>
    <submittedName>
        <fullName evidence="2">Uncharacterized protein</fullName>
    </submittedName>
</protein>
<reference evidence="3" key="1">
    <citation type="submission" date="2011-08" db="EMBL/GenBank/DDBJ databases">
        <authorList>
            <person name="Rombauts S."/>
        </authorList>
    </citation>
    <scope>NUCLEOTIDE SEQUENCE</scope>
    <source>
        <strain evidence="3">London</strain>
    </source>
</reference>
<dbReference type="EnsemblMetazoa" id="tetur21g01470.1">
    <property type="protein sequence ID" value="tetur21g01470.1"/>
    <property type="gene ID" value="tetur21g01470"/>
</dbReference>
<feature type="signal peptide" evidence="1">
    <location>
        <begin position="1"/>
        <end position="18"/>
    </location>
</feature>
<evidence type="ECO:0000313" key="2">
    <source>
        <dbReference type="EnsemblMetazoa" id="tetur21g01470.1"/>
    </source>
</evidence>
<dbReference type="AlphaFoldDB" id="T1KTY7"/>
<dbReference type="HOGENOM" id="CLU_835038_0_0_1"/>
<accession>T1KTY7</accession>
<evidence type="ECO:0000256" key="1">
    <source>
        <dbReference type="SAM" id="SignalP"/>
    </source>
</evidence>
<reference evidence="2" key="2">
    <citation type="submission" date="2015-06" db="UniProtKB">
        <authorList>
            <consortium name="EnsemblMetazoa"/>
        </authorList>
    </citation>
    <scope>IDENTIFICATION</scope>
</reference>
<organism evidence="2 3">
    <name type="scientific">Tetranychus urticae</name>
    <name type="common">Two-spotted spider mite</name>
    <dbReference type="NCBI Taxonomy" id="32264"/>
    <lineage>
        <taxon>Eukaryota</taxon>
        <taxon>Metazoa</taxon>
        <taxon>Ecdysozoa</taxon>
        <taxon>Arthropoda</taxon>
        <taxon>Chelicerata</taxon>
        <taxon>Arachnida</taxon>
        <taxon>Acari</taxon>
        <taxon>Acariformes</taxon>
        <taxon>Trombidiformes</taxon>
        <taxon>Prostigmata</taxon>
        <taxon>Eleutherengona</taxon>
        <taxon>Raphignathae</taxon>
        <taxon>Tetranychoidea</taxon>
        <taxon>Tetranychidae</taxon>
        <taxon>Tetranychus</taxon>
    </lineage>
</organism>
<sequence length="348" mass="39603">MFLLTIFVNLLFVYSATAEWTSNSTEWIQCFNKTCPISNLKFITSLNVLCMIDNPSCYIAHGLDLMDQFDNKFYFDVTSYPYNLTMNQNIGIDLTRDASDVVYTCSDPCETIIDMNKTHPEINGTDLYIKGQKYCSWSLDINNSSFPYDLIDPPQYYISDRGYQIYYNLTQTVTVPAANYSQLPKSVEPFVDGYQYKAVGSEKYLLVARVGNKSADFLLKVNEEAPRLVSVNLMNDISLDIECNFEERIVVAYSKHGQASFNIFKQVHDVKIGGNECRWSLPDSLDSNYGIVNPKQTVYELQITENDRFVYFDEANFRLEAPTPASSSSALTLAKSMLIFVLISVIFS</sequence>
<feature type="chain" id="PRO_5004591931" evidence="1">
    <location>
        <begin position="19"/>
        <end position="348"/>
    </location>
</feature>
<keyword evidence="3" id="KW-1185">Reference proteome</keyword>
<dbReference type="EMBL" id="CAEY01000548">
    <property type="status" value="NOT_ANNOTATED_CDS"/>
    <property type="molecule type" value="Genomic_DNA"/>
</dbReference>
<dbReference type="Proteomes" id="UP000015104">
    <property type="component" value="Unassembled WGS sequence"/>
</dbReference>
<name>T1KTY7_TETUR</name>
<evidence type="ECO:0000313" key="3">
    <source>
        <dbReference type="Proteomes" id="UP000015104"/>
    </source>
</evidence>